<dbReference type="GO" id="GO:0003700">
    <property type="term" value="F:DNA-binding transcription factor activity"/>
    <property type="evidence" value="ECO:0007669"/>
    <property type="project" value="InterPro"/>
</dbReference>
<dbReference type="Gene3D" id="1.10.10.60">
    <property type="entry name" value="Homeodomain-like"/>
    <property type="match status" value="2"/>
</dbReference>
<dbReference type="AlphaFoldDB" id="A0A561PC62"/>
<organism evidence="5 6">
    <name type="scientific">Chitinophaga polysaccharea</name>
    <dbReference type="NCBI Taxonomy" id="1293035"/>
    <lineage>
        <taxon>Bacteria</taxon>
        <taxon>Pseudomonadati</taxon>
        <taxon>Bacteroidota</taxon>
        <taxon>Chitinophagia</taxon>
        <taxon>Chitinophagales</taxon>
        <taxon>Chitinophagaceae</taxon>
        <taxon>Chitinophaga</taxon>
    </lineage>
</organism>
<dbReference type="InterPro" id="IPR009057">
    <property type="entry name" value="Homeodomain-like_sf"/>
</dbReference>
<keyword evidence="1" id="KW-0805">Transcription regulation</keyword>
<sequence>MVNTATYGGYLRHAFDLYLVIMIQIFILTVRNAAVASIADCQHVFTMVNTFLTDRGKKPLFDVRLAGITEEVKYNGGLFKVTPDMRLEDIQAADLIIIPALTGDMSTAVMLNTPYSLWAAEQYKEGVEIACLSSGVFLLAFSGLLKGRQCTTHWSYANELKYYYPSIDVADERMITDQHGLYSSGGGNAYWNLLLHLVEKYAGREIAIYAAKYFVIDLDKSIQSPFIVFHGLKDHHDENIKEVQLYIEKHYKNKLTVDELAKHFNMSRRSFERRFKKATRNTVAEYIQRVKIEGAKKQLEIGRKSIQEVMLNVGYTDTQTFRDVFRRNTGMTPVEYKNKYSRKMLD</sequence>
<evidence type="ECO:0000313" key="6">
    <source>
        <dbReference type="Proteomes" id="UP000320811"/>
    </source>
</evidence>
<keyword evidence="2" id="KW-0238">DNA-binding</keyword>
<dbReference type="PROSITE" id="PS01124">
    <property type="entry name" value="HTH_ARAC_FAMILY_2"/>
    <property type="match status" value="1"/>
</dbReference>
<protein>
    <submittedName>
        <fullName evidence="5">AraC family transcriptional regulator with amidase-like domain</fullName>
    </submittedName>
</protein>
<dbReference type="SMART" id="SM00342">
    <property type="entry name" value="HTH_ARAC"/>
    <property type="match status" value="1"/>
</dbReference>
<evidence type="ECO:0000256" key="1">
    <source>
        <dbReference type="ARBA" id="ARBA00023015"/>
    </source>
</evidence>
<dbReference type="GO" id="GO:0043565">
    <property type="term" value="F:sequence-specific DNA binding"/>
    <property type="evidence" value="ECO:0007669"/>
    <property type="project" value="InterPro"/>
</dbReference>
<dbReference type="SUPFAM" id="SSF46689">
    <property type="entry name" value="Homeodomain-like"/>
    <property type="match status" value="2"/>
</dbReference>
<dbReference type="Pfam" id="PF01965">
    <property type="entry name" value="DJ-1_PfpI"/>
    <property type="match status" value="1"/>
</dbReference>
<dbReference type="InterPro" id="IPR029062">
    <property type="entry name" value="Class_I_gatase-like"/>
</dbReference>
<name>A0A561PC62_9BACT</name>
<dbReference type="Pfam" id="PF12833">
    <property type="entry name" value="HTH_18"/>
    <property type="match status" value="1"/>
</dbReference>
<dbReference type="Gene3D" id="3.40.50.880">
    <property type="match status" value="1"/>
</dbReference>
<keyword evidence="3" id="KW-0804">Transcription</keyword>
<reference evidence="5 6" key="1">
    <citation type="submission" date="2019-06" db="EMBL/GenBank/DDBJ databases">
        <title>Sorghum-associated microbial communities from plants grown in Nebraska, USA.</title>
        <authorList>
            <person name="Schachtman D."/>
        </authorList>
    </citation>
    <scope>NUCLEOTIDE SEQUENCE [LARGE SCALE GENOMIC DNA]</scope>
    <source>
        <strain evidence="5 6">1209</strain>
    </source>
</reference>
<keyword evidence="6" id="KW-1185">Reference proteome</keyword>
<dbReference type="InterPro" id="IPR002818">
    <property type="entry name" value="DJ-1/PfpI"/>
</dbReference>
<evidence type="ECO:0000256" key="3">
    <source>
        <dbReference type="ARBA" id="ARBA00023163"/>
    </source>
</evidence>
<dbReference type="PANTHER" id="PTHR43280">
    <property type="entry name" value="ARAC-FAMILY TRANSCRIPTIONAL REGULATOR"/>
    <property type="match status" value="1"/>
</dbReference>
<dbReference type="Proteomes" id="UP000320811">
    <property type="component" value="Unassembled WGS sequence"/>
</dbReference>
<dbReference type="EMBL" id="VIWO01000008">
    <property type="protein sequence ID" value="TWF35712.1"/>
    <property type="molecule type" value="Genomic_DNA"/>
</dbReference>
<dbReference type="SUPFAM" id="SSF52317">
    <property type="entry name" value="Class I glutamine amidotransferase-like"/>
    <property type="match status" value="1"/>
</dbReference>
<accession>A0A561PC62</accession>
<proteinExistence type="predicted"/>
<dbReference type="PANTHER" id="PTHR43280:SF28">
    <property type="entry name" value="HTH-TYPE TRANSCRIPTIONAL ACTIVATOR RHAS"/>
    <property type="match status" value="1"/>
</dbReference>
<comment type="caution">
    <text evidence="5">The sequence shown here is derived from an EMBL/GenBank/DDBJ whole genome shotgun (WGS) entry which is preliminary data.</text>
</comment>
<evidence type="ECO:0000313" key="5">
    <source>
        <dbReference type="EMBL" id="TWF35712.1"/>
    </source>
</evidence>
<gene>
    <name evidence="5" type="ORF">FHW36_10868</name>
</gene>
<evidence type="ECO:0000259" key="4">
    <source>
        <dbReference type="PROSITE" id="PS01124"/>
    </source>
</evidence>
<feature type="domain" description="HTH araC/xylS-type" evidence="4">
    <location>
        <begin position="241"/>
        <end position="339"/>
    </location>
</feature>
<dbReference type="InterPro" id="IPR018060">
    <property type="entry name" value="HTH_AraC"/>
</dbReference>
<evidence type="ECO:0000256" key="2">
    <source>
        <dbReference type="ARBA" id="ARBA00023125"/>
    </source>
</evidence>